<accession>A0A194PQA4</accession>
<dbReference type="GO" id="GO:0006281">
    <property type="term" value="P:DNA repair"/>
    <property type="evidence" value="ECO:0007669"/>
    <property type="project" value="UniProtKB-KW"/>
</dbReference>
<evidence type="ECO:0000256" key="4">
    <source>
        <dbReference type="ARBA" id="ARBA00015377"/>
    </source>
</evidence>
<dbReference type="EMBL" id="KQ459595">
    <property type="protein sequence ID" value="KPI95626.1"/>
    <property type="molecule type" value="Genomic_DNA"/>
</dbReference>
<dbReference type="InterPro" id="IPR036388">
    <property type="entry name" value="WH-like_DNA-bd_sf"/>
</dbReference>
<dbReference type="SUPFAM" id="SSF46767">
    <property type="entry name" value="Methylated DNA-protein cysteine methyltransferase, C-terminal domain"/>
    <property type="match status" value="1"/>
</dbReference>
<dbReference type="InterPro" id="IPR008332">
    <property type="entry name" value="MethylG_MeTrfase_N"/>
</dbReference>
<evidence type="ECO:0000256" key="11">
    <source>
        <dbReference type="ARBA" id="ARBA00049348"/>
    </source>
</evidence>
<keyword evidence="6 14" id="KW-0808">Transferase</keyword>
<proteinExistence type="inferred from homology"/>
<dbReference type="STRING" id="66420.A0A194PQA4"/>
<evidence type="ECO:0000259" key="13">
    <source>
        <dbReference type="Pfam" id="PF02870"/>
    </source>
</evidence>
<evidence type="ECO:0000259" key="12">
    <source>
        <dbReference type="Pfam" id="PF01035"/>
    </source>
</evidence>
<comment type="similarity">
    <text evidence="2">Belongs to the MGMT family.</text>
</comment>
<comment type="catalytic activity">
    <reaction evidence="1">
        <text>a 4-O-methyl-thymidine in DNA + L-cysteinyl-[protein] = a thymidine in DNA + S-methyl-L-cysteinyl-[protein]</text>
        <dbReference type="Rhea" id="RHEA:53428"/>
        <dbReference type="Rhea" id="RHEA-COMP:10131"/>
        <dbReference type="Rhea" id="RHEA-COMP:10132"/>
        <dbReference type="Rhea" id="RHEA-COMP:13555"/>
        <dbReference type="Rhea" id="RHEA-COMP:13556"/>
        <dbReference type="ChEBI" id="CHEBI:29950"/>
        <dbReference type="ChEBI" id="CHEBI:82612"/>
        <dbReference type="ChEBI" id="CHEBI:137386"/>
        <dbReference type="ChEBI" id="CHEBI:137387"/>
        <dbReference type="EC" id="2.1.1.63"/>
    </reaction>
</comment>
<evidence type="ECO:0000256" key="6">
    <source>
        <dbReference type="ARBA" id="ARBA00022679"/>
    </source>
</evidence>
<dbReference type="GO" id="GO:0003908">
    <property type="term" value="F:methylated-DNA-[protein]-cysteine S-methyltransferase activity"/>
    <property type="evidence" value="ECO:0007669"/>
    <property type="project" value="UniProtKB-EC"/>
</dbReference>
<dbReference type="PANTHER" id="PTHR10815:SF13">
    <property type="entry name" value="METHYLATED-DNA--PROTEIN-CYSTEINE METHYLTRANSFERASE"/>
    <property type="match status" value="1"/>
</dbReference>
<feature type="domain" description="Methylguanine DNA methyltransferase ribonuclease-like" evidence="13">
    <location>
        <begin position="20"/>
        <end position="95"/>
    </location>
</feature>
<evidence type="ECO:0000256" key="8">
    <source>
        <dbReference type="ARBA" id="ARBA00023204"/>
    </source>
</evidence>
<dbReference type="Pfam" id="PF01035">
    <property type="entry name" value="DNA_binding_1"/>
    <property type="match status" value="1"/>
</dbReference>
<keyword evidence="8" id="KW-0234">DNA repair</keyword>
<gene>
    <name evidence="14" type="ORF">RR46_11339</name>
</gene>
<dbReference type="PROSITE" id="PS00374">
    <property type="entry name" value="MGMT"/>
    <property type="match status" value="1"/>
</dbReference>
<dbReference type="InterPro" id="IPR036217">
    <property type="entry name" value="MethylDNA_cys_MeTrfase_DNAb"/>
</dbReference>
<dbReference type="FunFam" id="1.10.10.10:FF:000214">
    <property type="entry name" value="Methylated-DNA--protein-cysteine methyltransferase"/>
    <property type="match status" value="1"/>
</dbReference>
<name>A0A194PQA4_PAPXU</name>
<dbReference type="AlphaFoldDB" id="A0A194PQA4"/>
<organism evidence="14 15">
    <name type="scientific">Papilio xuthus</name>
    <name type="common">Asian swallowtail butterfly</name>
    <dbReference type="NCBI Taxonomy" id="66420"/>
    <lineage>
        <taxon>Eukaryota</taxon>
        <taxon>Metazoa</taxon>
        <taxon>Ecdysozoa</taxon>
        <taxon>Arthropoda</taxon>
        <taxon>Hexapoda</taxon>
        <taxon>Insecta</taxon>
        <taxon>Pterygota</taxon>
        <taxon>Neoptera</taxon>
        <taxon>Endopterygota</taxon>
        <taxon>Lepidoptera</taxon>
        <taxon>Glossata</taxon>
        <taxon>Ditrysia</taxon>
        <taxon>Papilionoidea</taxon>
        <taxon>Papilionidae</taxon>
        <taxon>Papilioninae</taxon>
        <taxon>Papilio</taxon>
    </lineage>
</organism>
<comment type="catalytic activity">
    <reaction evidence="11">
        <text>a 6-O-methyl-2'-deoxyguanosine in DNA + L-cysteinyl-[protein] = S-methyl-L-cysteinyl-[protein] + a 2'-deoxyguanosine in DNA</text>
        <dbReference type="Rhea" id="RHEA:24000"/>
        <dbReference type="Rhea" id="RHEA-COMP:10131"/>
        <dbReference type="Rhea" id="RHEA-COMP:10132"/>
        <dbReference type="Rhea" id="RHEA-COMP:11367"/>
        <dbReference type="Rhea" id="RHEA-COMP:11368"/>
        <dbReference type="ChEBI" id="CHEBI:29950"/>
        <dbReference type="ChEBI" id="CHEBI:82612"/>
        <dbReference type="ChEBI" id="CHEBI:85445"/>
        <dbReference type="ChEBI" id="CHEBI:85448"/>
        <dbReference type="EC" id="2.1.1.63"/>
    </reaction>
</comment>
<dbReference type="InterPro" id="IPR014048">
    <property type="entry name" value="MethylDNA_cys_MeTrfase_DNA-bd"/>
</dbReference>
<sequence>MLSKILEKYPKHGGNTVCLSFFDSPLGKLISAADTNFLYFVLFEDSKDLDKQLQTLNQEMNCTFVEDKNDILMKLDTELTEYFKGNIKKFTVPLKTHGTDFQKDVWNKLLEVPYGSTHTYGDLAKLLGRPTSHARAVGAACGANSHILLIPCHRLVANASKGGFSCGIDRKEWLLKHEKKFV</sequence>
<dbReference type="Gene3D" id="1.10.10.10">
    <property type="entry name" value="Winged helix-like DNA-binding domain superfamily/Winged helix DNA-binding domain"/>
    <property type="match status" value="1"/>
</dbReference>
<evidence type="ECO:0000313" key="14">
    <source>
        <dbReference type="EMBL" id="KPI95626.1"/>
    </source>
</evidence>
<dbReference type="PANTHER" id="PTHR10815">
    <property type="entry name" value="METHYLATED-DNA--PROTEIN-CYSTEINE METHYLTRANSFERASE"/>
    <property type="match status" value="1"/>
</dbReference>
<dbReference type="CDD" id="cd06445">
    <property type="entry name" value="ATase"/>
    <property type="match status" value="1"/>
</dbReference>
<evidence type="ECO:0000256" key="7">
    <source>
        <dbReference type="ARBA" id="ARBA00022763"/>
    </source>
</evidence>
<evidence type="ECO:0000256" key="2">
    <source>
        <dbReference type="ARBA" id="ARBA00008711"/>
    </source>
</evidence>
<keyword evidence="15" id="KW-1185">Reference proteome</keyword>
<dbReference type="EC" id="2.1.1.63" evidence="3"/>
<evidence type="ECO:0000256" key="1">
    <source>
        <dbReference type="ARBA" id="ARBA00001286"/>
    </source>
</evidence>
<protein>
    <recommendedName>
        <fullName evidence="4">Methylated-DNA--protein-cysteine methyltransferase</fullName>
        <ecNumber evidence="3">2.1.1.63</ecNumber>
    </recommendedName>
    <alternativeName>
        <fullName evidence="9">6-O-methylguanine-DNA methyltransferase</fullName>
    </alternativeName>
    <alternativeName>
        <fullName evidence="10">O-6-methylguanine-DNA-alkyltransferase</fullName>
    </alternativeName>
</protein>
<dbReference type="Gene3D" id="3.30.160.70">
    <property type="entry name" value="Methylated DNA-protein cysteine methyltransferase domain"/>
    <property type="match status" value="1"/>
</dbReference>
<dbReference type="GO" id="GO:0032259">
    <property type="term" value="P:methylation"/>
    <property type="evidence" value="ECO:0007669"/>
    <property type="project" value="UniProtKB-KW"/>
</dbReference>
<dbReference type="Proteomes" id="UP000053268">
    <property type="component" value="Unassembled WGS sequence"/>
</dbReference>
<evidence type="ECO:0000256" key="10">
    <source>
        <dbReference type="ARBA" id="ARBA00031621"/>
    </source>
</evidence>
<dbReference type="InterPro" id="IPR001497">
    <property type="entry name" value="MethylDNA_cys_MeTrfase_AS"/>
</dbReference>
<dbReference type="InterPro" id="IPR036631">
    <property type="entry name" value="MGMT_N_sf"/>
</dbReference>
<keyword evidence="5 14" id="KW-0489">Methyltransferase</keyword>
<dbReference type="Pfam" id="PF02870">
    <property type="entry name" value="Methyltransf_1N"/>
    <property type="match status" value="1"/>
</dbReference>
<dbReference type="NCBIfam" id="TIGR00589">
    <property type="entry name" value="ogt"/>
    <property type="match status" value="1"/>
</dbReference>
<evidence type="ECO:0000256" key="5">
    <source>
        <dbReference type="ARBA" id="ARBA00022603"/>
    </source>
</evidence>
<dbReference type="SUPFAM" id="SSF53155">
    <property type="entry name" value="Methylated DNA-protein cysteine methyltransferase domain"/>
    <property type="match status" value="1"/>
</dbReference>
<evidence type="ECO:0000256" key="9">
    <source>
        <dbReference type="ARBA" id="ARBA00030795"/>
    </source>
</evidence>
<keyword evidence="7" id="KW-0227">DNA damage</keyword>
<evidence type="ECO:0000256" key="3">
    <source>
        <dbReference type="ARBA" id="ARBA00011918"/>
    </source>
</evidence>
<feature type="domain" description="Methylated-DNA-[protein]-cysteine S-methyltransferase DNA binding" evidence="12">
    <location>
        <begin position="100"/>
        <end position="179"/>
    </location>
</feature>
<reference evidence="14 15" key="1">
    <citation type="journal article" date="2015" name="Nat. Commun.">
        <title>Outbred genome sequencing and CRISPR/Cas9 gene editing in butterflies.</title>
        <authorList>
            <person name="Li X."/>
            <person name="Fan D."/>
            <person name="Zhang W."/>
            <person name="Liu G."/>
            <person name="Zhang L."/>
            <person name="Zhao L."/>
            <person name="Fang X."/>
            <person name="Chen L."/>
            <person name="Dong Y."/>
            <person name="Chen Y."/>
            <person name="Ding Y."/>
            <person name="Zhao R."/>
            <person name="Feng M."/>
            <person name="Zhu Y."/>
            <person name="Feng Y."/>
            <person name="Jiang X."/>
            <person name="Zhu D."/>
            <person name="Xiang H."/>
            <person name="Feng X."/>
            <person name="Li S."/>
            <person name="Wang J."/>
            <person name="Zhang G."/>
            <person name="Kronforst M.R."/>
            <person name="Wang W."/>
        </authorList>
    </citation>
    <scope>NUCLEOTIDE SEQUENCE [LARGE SCALE GENOMIC DNA]</scope>
    <source>
        <strain evidence="14">Ya'a_city_454_Px</strain>
        <tissue evidence="14">Whole body</tissue>
    </source>
</reference>
<evidence type="ECO:0000313" key="15">
    <source>
        <dbReference type="Proteomes" id="UP000053268"/>
    </source>
</evidence>